<sequence length="553" mass="62432">MDLSPEPQADDVVASAWPLPTLRMLLKHENLEVVVAPSLCLDLPTRFANVETIDQLCADLEASHLWIARTGNCHIEVSVAVHGNPILEVEQVGTFARLIKHCEVWNRLGLRLEHEPITPTQLPGLMSLSIQHPSLASTLIPPTGATTAQFRALILSVSVLEAKTRSPPHHNPKQRTKKRKGPHRETQDPPAAVEPGEMSSVLSMDDQLAVENFITSLNFPPQSRMVDQSIQALEIDPKMAINEILEKLNSSELVAVMFEQLMLAPAKKYKEIRVTCGLSRRCLTKIAPGVFHIPYLEAISDRTSFLKVVGGSLARMRNAESPGLRQKITEFGLRRARDQTPSTEWDGIIQGIEKRTWDVLVKNTKLPTLRERARTEREQLVQPRPEKPNTVEENFRILTSRYAEDVHLHFKQENDSSQGAWDVNELILASQSALASDQRSLAYNHPFSPGSSEYQFTQTSETYHTPTARAELQEIDVRNPWPVNNFEIGDDRSGSYHPIYSEFPNQVEDDEHFVEPGMNRYVRHDLGSFRSFDDWASQCGQGIKERRFADNVK</sequence>
<evidence type="ECO:0000256" key="1">
    <source>
        <dbReference type="SAM" id="MobiDB-lite"/>
    </source>
</evidence>
<dbReference type="EMBL" id="JAGMUU010000004">
    <property type="protein sequence ID" value="KAH7155312.1"/>
    <property type="molecule type" value="Genomic_DNA"/>
</dbReference>
<dbReference type="Proteomes" id="UP000717696">
    <property type="component" value="Unassembled WGS sequence"/>
</dbReference>
<feature type="region of interest" description="Disordered" evidence="1">
    <location>
        <begin position="162"/>
        <end position="197"/>
    </location>
</feature>
<keyword evidence="3" id="KW-1185">Reference proteome</keyword>
<dbReference type="AlphaFoldDB" id="A0A9P9J7J5"/>
<name>A0A9P9J7J5_9HYPO</name>
<reference evidence="2" key="1">
    <citation type="journal article" date="2021" name="Nat. Commun.">
        <title>Genetic determinants of endophytism in the Arabidopsis root mycobiome.</title>
        <authorList>
            <person name="Mesny F."/>
            <person name="Miyauchi S."/>
            <person name="Thiergart T."/>
            <person name="Pickel B."/>
            <person name="Atanasova L."/>
            <person name="Karlsson M."/>
            <person name="Huettel B."/>
            <person name="Barry K.W."/>
            <person name="Haridas S."/>
            <person name="Chen C."/>
            <person name="Bauer D."/>
            <person name="Andreopoulos W."/>
            <person name="Pangilinan J."/>
            <person name="LaButti K."/>
            <person name="Riley R."/>
            <person name="Lipzen A."/>
            <person name="Clum A."/>
            <person name="Drula E."/>
            <person name="Henrissat B."/>
            <person name="Kohler A."/>
            <person name="Grigoriev I.V."/>
            <person name="Martin F.M."/>
            <person name="Hacquard S."/>
        </authorList>
    </citation>
    <scope>NUCLEOTIDE SEQUENCE</scope>
    <source>
        <strain evidence="2">MPI-CAGE-AT-0021</strain>
    </source>
</reference>
<feature type="compositionally biased region" description="Basic residues" evidence="1">
    <location>
        <begin position="166"/>
        <end position="182"/>
    </location>
</feature>
<evidence type="ECO:0000313" key="2">
    <source>
        <dbReference type="EMBL" id="KAH7155312.1"/>
    </source>
</evidence>
<gene>
    <name evidence="2" type="ORF">B0J13DRAFT_223146</name>
</gene>
<evidence type="ECO:0000313" key="3">
    <source>
        <dbReference type="Proteomes" id="UP000717696"/>
    </source>
</evidence>
<protein>
    <submittedName>
        <fullName evidence="2">Uncharacterized protein</fullName>
    </submittedName>
</protein>
<dbReference type="OrthoDB" id="4898608at2759"/>
<proteinExistence type="predicted"/>
<accession>A0A9P9J7J5</accession>
<comment type="caution">
    <text evidence="2">The sequence shown here is derived from an EMBL/GenBank/DDBJ whole genome shotgun (WGS) entry which is preliminary data.</text>
</comment>
<organism evidence="2 3">
    <name type="scientific">Dactylonectria estremocensis</name>
    <dbReference type="NCBI Taxonomy" id="1079267"/>
    <lineage>
        <taxon>Eukaryota</taxon>
        <taxon>Fungi</taxon>
        <taxon>Dikarya</taxon>
        <taxon>Ascomycota</taxon>
        <taxon>Pezizomycotina</taxon>
        <taxon>Sordariomycetes</taxon>
        <taxon>Hypocreomycetidae</taxon>
        <taxon>Hypocreales</taxon>
        <taxon>Nectriaceae</taxon>
        <taxon>Dactylonectria</taxon>
    </lineage>
</organism>